<evidence type="ECO:0000313" key="9">
    <source>
        <dbReference type="Proteomes" id="UP000658258"/>
    </source>
</evidence>
<dbReference type="InterPro" id="IPR014047">
    <property type="entry name" value="Chr_Tranpt_l_chain"/>
</dbReference>
<dbReference type="NCBIfam" id="TIGR00937">
    <property type="entry name" value="2A51"/>
    <property type="match status" value="1"/>
</dbReference>
<feature type="transmembrane region" description="Helical" evidence="7">
    <location>
        <begin position="195"/>
        <end position="214"/>
    </location>
</feature>
<evidence type="ECO:0000256" key="4">
    <source>
        <dbReference type="ARBA" id="ARBA00022692"/>
    </source>
</evidence>
<feature type="transmembrane region" description="Helical" evidence="7">
    <location>
        <begin position="332"/>
        <end position="352"/>
    </location>
</feature>
<reference evidence="9" key="1">
    <citation type="journal article" date="2019" name="Int. J. Syst. Evol. Microbiol.">
        <title>The Global Catalogue of Microorganisms (GCM) 10K type strain sequencing project: providing services to taxonomists for standard genome sequencing and annotation.</title>
        <authorList>
            <consortium name="The Broad Institute Genomics Platform"/>
            <consortium name="The Broad Institute Genome Sequencing Center for Infectious Disease"/>
            <person name="Wu L."/>
            <person name="Ma J."/>
        </authorList>
    </citation>
    <scope>NUCLEOTIDE SEQUENCE [LARGE SCALE GENOMIC DNA]</scope>
    <source>
        <strain evidence="9">CGMCC 1.15111</strain>
    </source>
</reference>
<keyword evidence="3" id="KW-1003">Cell membrane</keyword>
<dbReference type="PANTHER" id="PTHR33567">
    <property type="entry name" value="CHROMATE ION TRANSPORTER (EUROFUNG)"/>
    <property type="match status" value="1"/>
</dbReference>
<keyword evidence="4 7" id="KW-0812">Transmembrane</keyword>
<dbReference type="PIRSF" id="PIRSF004810">
    <property type="entry name" value="ChrA"/>
    <property type="match status" value="1"/>
</dbReference>
<name>A0ABQ3I3A1_9BACT</name>
<keyword evidence="6 7" id="KW-0472">Membrane</keyword>
<keyword evidence="9" id="KW-1185">Reference proteome</keyword>
<evidence type="ECO:0000313" key="8">
    <source>
        <dbReference type="EMBL" id="GHE53810.1"/>
    </source>
</evidence>
<feature type="transmembrane region" description="Helical" evidence="7">
    <location>
        <begin position="364"/>
        <end position="392"/>
    </location>
</feature>
<keyword evidence="5 7" id="KW-1133">Transmembrane helix</keyword>
<dbReference type="RefSeq" id="WP_189628644.1">
    <property type="nucleotide sequence ID" value="NZ_BNAG01000001.1"/>
</dbReference>
<evidence type="ECO:0000256" key="2">
    <source>
        <dbReference type="ARBA" id="ARBA00005262"/>
    </source>
</evidence>
<comment type="similarity">
    <text evidence="2">Belongs to the chromate ion transporter (CHR) (TC 2.A.51) family.</text>
</comment>
<organism evidence="8 9">
    <name type="scientific">Roseivirga thermotolerans</name>
    <dbReference type="NCBI Taxonomy" id="1758176"/>
    <lineage>
        <taxon>Bacteria</taxon>
        <taxon>Pseudomonadati</taxon>
        <taxon>Bacteroidota</taxon>
        <taxon>Cytophagia</taxon>
        <taxon>Cytophagales</taxon>
        <taxon>Roseivirgaceae</taxon>
        <taxon>Roseivirga</taxon>
    </lineage>
</organism>
<dbReference type="InterPro" id="IPR003370">
    <property type="entry name" value="Chromate_transpt"/>
</dbReference>
<comment type="subcellular location">
    <subcellularLocation>
        <location evidence="1">Cell membrane</location>
        <topology evidence="1">Multi-pass membrane protein</topology>
    </subcellularLocation>
</comment>
<feature type="transmembrane region" description="Helical" evidence="7">
    <location>
        <begin position="295"/>
        <end position="320"/>
    </location>
</feature>
<feature type="transmembrane region" description="Helical" evidence="7">
    <location>
        <begin position="7"/>
        <end position="26"/>
    </location>
</feature>
<evidence type="ECO:0000256" key="6">
    <source>
        <dbReference type="ARBA" id="ARBA00023136"/>
    </source>
</evidence>
<dbReference type="EMBL" id="BNAG01000001">
    <property type="protein sequence ID" value="GHE53810.1"/>
    <property type="molecule type" value="Genomic_DNA"/>
</dbReference>
<dbReference type="PANTHER" id="PTHR33567:SF3">
    <property type="entry name" value="CHROMATE ION TRANSPORTER (EUROFUNG)"/>
    <property type="match status" value="1"/>
</dbReference>
<sequence>MPAVKRIRYFIFLKDVFILAISAFGGPQAHLAMLLKIMVKKRGYVSEEELMELYALCQILPGPTSTQTITAIGFRIGGANLAYLTLLVWMLPAVAIMTTAAILVDRYQTKNFSLEFTRFIQPMAVGFISYGAYVIASKMVTTKTAGALMALSAIVTYFISKPAALPIVLVFAGTLTAFKYKKQEIEVKEKVRIKWGNFTLWGLVLIAAALLGAFTQDRIVLLFENFYRNGSLIFGGGQVLIPFLNKEFVEFKGYLSSEEFLSGLAMVQAVPGPTFSVSSFVGALSVRDLGIGGQILGGFIAACGIFLPGTFLIFFVIRFWDSLKKYRVVRASLEGIHAASAGMVAAAAFLLFEPIDNSVMNVSVVIGTFLLLTYTKVPPPLIILAGLLAGFLI</sequence>
<gene>
    <name evidence="8" type="ORF">GCM10011340_05400</name>
</gene>
<proteinExistence type="inferred from homology"/>
<protein>
    <submittedName>
        <fullName evidence="8">Chromate transporter</fullName>
    </submittedName>
</protein>
<feature type="transmembrane region" description="Helical" evidence="7">
    <location>
        <begin position="116"/>
        <end position="136"/>
    </location>
</feature>
<evidence type="ECO:0000256" key="7">
    <source>
        <dbReference type="SAM" id="Phobius"/>
    </source>
</evidence>
<feature type="transmembrane region" description="Helical" evidence="7">
    <location>
        <begin position="81"/>
        <end position="104"/>
    </location>
</feature>
<evidence type="ECO:0000256" key="5">
    <source>
        <dbReference type="ARBA" id="ARBA00022989"/>
    </source>
</evidence>
<dbReference type="Proteomes" id="UP000658258">
    <property type="component" value="Unassembled WGS sequence"/>
</dbReference>
<accession>A0ABQ3I3A1</accession>
<evidence type="ECO:0000256" key="3">
    <source>
        <dbReference type="ARBA" id="ARBA00022475"/>
    </source>
</evidence>
<dbReference type="Pfam" id="PF02417">
    <property type="entry name" value="Chromate_transp"/>
    <property type="match status" value="2"/>
</dbReference>
<comment type="caution">
    <text evidence="8">The sequence shown here is derived from an EMBL/GenBank/DDBJ whole genome shotgun (WGS) entry which is preliminary data.</text>
</comment>
<feature type="transmembrane region" description="Helical" evidence="7">
    <location>
        <begin position="148"/>
        <end position="175"/>
    </location>
</feature>
<evidence type="ECO:0000256" key="1">
    <source>
        <dbReference type="ARBA" id="ARBA00004651"/>
    </source>
</evidence>